<reference evidence="11" key="2">
    <citation type="submission" date="2020-02" db="EMBL/GenBank/DDBJ databases">
        <authorList>
            <consortium name="NCBI Pathogen Detection Project"/>
        </authorList>
    </citation>
    <scope>NUCLEOTIDE SEQUENCE</scope>
    <source>
        <strain evidence="11">MA.BD-OM-2007-08-002990</strain>
        <strain evidence="12">MA.BD-PM-2007-01-000703</strain>
    </source>
</reference>
<keyword evidence="7 10" id="KW-1133">Transmembrane helix</keyword>
<evidence type="ECO:0000256" key="9">
    <source>
        <dbReference type="HAMAP-Rule" id="MF_00652"/>
    </source>
</evidence>
<dbReference type="Pfam" id="PF03883">
    <property type="entry name" value="H2O2_YaaD"/>
    <property type="match status" value="1"/>
</dbReference>
<comment type="subcellular location">
    <subcellularLocation>
        <location evidence="10">Cell inner membrane</location>
        <topology evidence="10">Multi-pass membrane protein</topology>
    </subcellularLocation>
    <subcellularLocation>
        <location evidence="1">Cell membrane</location>
        <topology evidence="1">Multi-pass membrane protein</topology>
    </subcellularLocation>
</comment>
<reference evidence="11" key="1">
    <citation type="journal article" date="2018" name="Genome Biol.">
        <title>SKESA: strategic k-mer extension for scrupulous assemblies.</title>
        <authorList>
            <person name="Souvorov A."/>
            <person name="Agarwala R."/>
            <person name="Lipman D.J."/>
        </authorList>
    </citation>
    <scope>NUCLEOTIDE SEQUENCE</scope>
    <source>
        <strain evidence="11">MA.BD-OM-2007-08-002990</strain>
        <strain evidence="12">MA.BD-PM-2007-01-000703</strain>
    </source>
</reference>
<dbReference type="NCBIfam" id="NF002541">
    <property type="entry name" value="PRK02101.1-1"/>
    <property type="match status" value="1"/>
</dbReference>
<evidence type="ECO:0000256" key="7">
    <source>
        <dbReference type="ARBA" id="ARBA00022989"/>
    </source>
</evidence>
<dbReference type="EMBL" id="DAAUZY010000007">
    <property type="protein sequence ID" value="HAF3783075.1"/>
    <property type="molecule type" value="Genomic_DNA"/>
</dbReference>
<evidence type="ECO:0000256" key="3">
    <source>
        <dbReference type="ARBA" id="ARBA00022448"/>
    </source>
</evidence>
<proteinExistence type="inferred from homology"/>
<dbReference type="GO" id="GO:0005886">
    <property type="term" value="C:plasma membrane"/>
    <property type="evidence" value="ECO:0007669"/>
    <property type="project" value="UniProtKB-SubCell"/>
</dbReference>
<comment type="caution">
    <text evidence="11">The sequence shown here is derived from an EMBL/GenBank/DDBJ whole genome shotgun (WGS) entry which is preliminary data.</text>
</comment>
<dbReference type="HAMAP" id="MF_00652">
    <property type="entry name" value="UPF0246"/>
    <property type="match status" value="1"/>
</dbReference>
<keyword evidence="6 10" id="KW-0769">Symport</keyword>
<dbReference type="NCBIfam" id="TIGR00835">
    <property type="entry name" value="agcS"/>
    <property type="match status" value="1"/>
</dbReference>
<keyword evidence="10" id="KW-0997">Cell inner membrane</keyword>
<dbReference type="EMBL" id="DAAVKQ010000002">
    <property type="protein sequence ID" value="HAF5258682.1"/>
    <property type="molecule type" value="Genomic_DNA"/>
</dbReference>
<keyword evidence="4" id="KW-1003">Cell membrane</keyword>
<accession>A0A746EQ44</accession>
<keyword evidence="8 10" id="KW-0472">Membrane</keyword>
<evidence type="ECO:0000256" key="6">
    <source>
        <dbReference type="ARBA" id="ARBA00022847"/>
    </source>
</evidence>
<feature type="transmembrane region" description="Helical" evidence="10">
    <location>
        <begin position="137"/>
        <end position="157"/>
    </location>
</feature>
<evidence type="ECO:0000256" key="2">
    <source>
        <dbReference type="ARBA" id="ARBA00009261"/>
    </source>
</evidence>
<feature type="transmembrane region" description="Helical" evidence="10">
    <location>
        <begin position="414"/>
        <end position="438"/>
    </location>
</feature>
<dbReference type="Gene3D" id="1.20.1740.10">
    <property type="entry name" value="Amino acid/polyamine transporter I"/>
    <property type="match status" value="1"/>
</dbReference>
<comment type="similarity">
    <text evidence="2 10">Belongs to the alanine or glycine:cation symporter (AGCS) (TC 2.A.25) family.</text>
</comment>
<evidence type="ECO:0000313" key="12">
    <source>
        <dbReference type="EMBL" id="HAF5258682.1"/>
    </source>
</evidence>
<keyword evidence="5 10" id="KW-0812">Transmembrane</keyword>
<dbReference type="PRINTS" id="PR00175">
    <property type="entry name" value="NAALASMPORT"/>
</dbReference>
<evidence type="ECO:0000256" key="1">
    <source>
        <dbReference type="ARBA" id="ARBA00004651"/>
    </source>
</evidence>
<feature type="transmembrane region" description="Helical" evidence="10">
    <location>
        <begin position="387"/>
        <end position="408"/>
    </location>
</feature>
<dbReference type="InterPro" id="IPR005583">
    <property type="entry name" value="YaaA"/>
</dbReference>
<dbReference type="FunFam" id="1.20.1740.10:FF:000004">
    <property type="entry name" value="Sodium:alanine symporter family protein"/>
    <property type="match status" value="1"/>
</dbReference>
<evidence type="ECO:0000313" key="11">
    <source>
        <dbReference type="EMBL" id="HAF3783075.1"/>
    </source>
</evidence>
<feature type="transmembrane region" description="Helical" evidence="10">
    <location>
        <begin position="68"/>
        <end position="87"/>
    </location>
</feature>
<dbReference type="PANTHER" id="PTHR30330">
    <property type="entry name" value="AGSS FAMILY TRANSPORTER, SODIUM-ALANINE"/>
    <property type="match status" value="1"/>
</dbReference>
<evidence type="ECO:0000256" key="5">
    <source>
        <dbReference type="ARBA" id="ARBA00022692"/>
    </source>
</evidence>
<feature type="transmembrane region" description="Helical" evidence="10">
    <location>
        <begin position="169"/>
        <end position="194"/>
    </location>
</feature>
<evidence type="ECO:0000256" key="8">
    <source>
        <dbReference type="ARBA" id="ARBA00023136"/>
    </source>
</evidence>
<evidence type="ECO:0000256" key="10">
    <source>
        <dbReference type="RuleBase" id="RU363064"/>
    </source>
</evidence>
<dbReference type="GO" id="GO:0005283">
    <property type="term" value="F:amino acid:sodium symporter activity"/>
    <property type="evidence" value="ECO:0007669"/>
    <property type="project" value="InterPro"/>
</dbReference>
<name>A0A746EQ44_SALER</name>
<feature type="transmembrane region" description="Helical" evidence="10">
    <location>
        <begin position="206"/>
        <end position="227"/>
    </location>
</feature>
<dbReference type="Pfam" id="PF01235">
    <property type="entry name" value="Na_Ala_symp"/>
    <property type="match status" value="1"/>
</dbReference>
<dbReference type="PROSITE" id="PS00873">
    <property type="entry name" value="NA_ALANINE_SYMP"/>
    <property type="match status" value="1"/>
</dbReference>
<feature type="transmembrane region" description="Helical" evidence="10">
    <location>
        <begin position="12"/>
        <end position="30"/>
    </location>
</feature>
<organism evidence="11">
    <name type="scientific">Salmonella enterica</name>
    <name type="common">Salmonella choleraesuis</name>
    <dbReference type="NCBI Taxonomy" id="28901"/>
    <lineage>
        <taxon>Bacteria</taxon>
        <taxon>Pseudomonadati</taxon>
        <taxon>Pseudomonadota</taxon>
        <taxon>Gammaproteobacteria</taxon>
        <taxon>Enterobacterales</taxon>
        <taxon>Enterobacteriaceae</taxon>
        <taxon>Salmonella</taxon>
    </lineage>
</organism>
<dbReference type="InterPro" id="IPR001463">
    <property type="entry name" value="Na/Ala_symport"/>
</dbReference>
<keyword evidence="3 10" id="KW-0813">Transport</keyword>
<dbReference type="AlphaFoldDB" id="A0A746EQ44"/>
<evidence type="ECO:0000256" key="4">
    <source>
        <dbReference type="ARBA" id="ARBA00022475"/>
    </source>
</evidence>
<dbReference type="NCBIfam" id="NF002542">
    <property type="entry name" value="PRK02101.1-3"/>
    <property type="match status" value="1"/>
</dbReference>
<gene>
    <name evidence="9 11" type="primary">yaaA</name>
    <name evidence="12" type="ORF">G8C28_001266</name>
    <name evidence="11" type="ORF">G8C30_002974</name>
</gene>
<dbReference type="PANTHER" id="PTHR30330:SF1">
    <property type="entry name" value="AMINO-ACID CARRIER PROTEIN ALST"/>
    <property type="match status" value="1"/>
</dbReference>
<sequence length="666" mass="73783">MPEFFSFINEILWGSVMIYLLLGAGCWFTWRTGFIQFRYIRQFSRSLKGSFSPQPGGLTSFQALCTSLAARIGSGNLAGVALAIAAGGPGAVFWMWVSAIIGMATSFAECSLAQLYKERDPTGQFRGGPAWYMARGLGMRWMGVVFALFLLVAYGLIFNSVQANAVSRALHFAFNIPPLISGIALAFCALLIIIRGIKGVARLMQWLIPLIALLWVAGSVFICLWHIEQMPGVIASIVKSAFGWQEAAAGAAGYTLTQAITSGFQRGMFSNEAGMGSTPNAAAAATSYPPHPVAQGIVQMIGVFSDTIIICTASAMIILLAGNHASHSSTEGIQLLQHAMVSLTGEWGASFVALIVILFAFSSIVANYIYAENNLFFLRLHNAKAIWLLRLATLGMVIAGTLISFPLIWQLADMIMACMAITNLTAILLLSPVVYTLAGDYLRQRKLGVRPQFDPRRFPDIEPQLADLNATRFHDWQPHFTPDNARQAILAFKGDVYTGLQAETFNDADFDFAQQHLRMLSGLYGVLRPLDLMQPYRLEMGIRLENPRGKDLYQFWGDIITDKLNEALEAQGDRVVVNLASEEYFKSVKPKKLNAELIKPVFLDEKNGKFKVVSFYAKKARGLMSRFIIENRLTKPEQLTAFDREGYFFDEETSTQDELVFKRYEQ</sequence>
<protein>
    <recommendedName>
        <fullName evidence="9">UPF0246 protein YaaA</fullName>
    </recommendedName>
</protein>
<feature type="transmembrane region" description="Helical" evidence="10">
    <location>
        <begin position="347"/>
        <end position="366"/>
    </location>
</feature>
<comment type="similarity">
    <text evidence="9">Belongs to the UPF0246 family.</text>
</comment>